<evidence type="ECO:0000313" key="4">
    <source>
        <dbReference type="EMBL" id="MFC6361345.1"/>
    </source>
</evidence>
<dbReference type="InterPro" id="IPR032636">
    <property type="entry name" value="Pilus_assem_E-set-like_dom"/>
</dbReference>
<evidence type="ECO:0000259" key="3">
    <source>
        <dbReference type="Pfam" id="PF16967"/>
    </source>
</evidence>
<organism evidence="4 5">
    <name type="scientific">Tatumella punctata</name>
    <dbReference type="NCBI Taxonomy" id="399969"/>
    <lineage>
        <taxon>Bacteria</taxon>
        <taxon>Pseudomonadati</taxon>
        <taxon>Pseudomonadota</taxon>
        <taxon>Gammaproteobacteria</taxon>
        <taxon>Enterobacterales</taxon>
        <taxon>Erwiniaceae</taxon>
        <taxon>Tatumella</taxon>
    </lineage>
</organism>
<evidence type="ECO:0000256" key="1">
    <source>
        <dbReference type="ARBA" id="ARBA00022729"/>
    </source>
</evidence>
<evidence type="ECO:0000259" key="2">
    <source>
        <dbReference type="Pfam" id="PF15976"/>
    </source>
</evidence>
<keyword evidence="1" id="KW-0732">Signal</keyword>
<dbReference type="Proteomes" id="UP001596215">
    <property type="component" value="Unassembled WGS sequence"/>
</dbReference>
<sequence length="831" mass="90682">MAALRFPVWLRLLYPAGLILVLLPALCMADQALPQVAGILIPRAFARALQEGMNIPLSLHLQGASGRGDDQKIGFAAVRLQGQQIIVRFVQLEEPQGNAGASQSVRQQLTTLKDTPFNPQLQLRLSADASLNLDLQQLILQLVVSRTALGTLLRQRSEDIGASGVNRLSSSLKYNLGMYHNQVRRGQNSGSGYLSFNNATALGEHHMLLEGSVYGMANGSRNTSLYKALYERDFSGYRFAAGMLDSWNLQSIGPVTALSAGKIYGLSWGNQARSTVFDNTQSVTPVIVFLPAAGEVYISRQGRLISVQNFSMGNHEIDTRQFPYGLYDVEIIVQVNGKQVSKHTERVNKLFSRDTVPGQPLAWQLWGGALRADRRPVNTRRSSAEKQRWLIGSSGSGSLNLLSWAATGYSYDNNLIGESRVSLPVTGSLAINHQLMLANDQSRSSLSSMSASLPGGFSSVWLNHEITRIGSRLQRSDAHNSAIGSSLNMSMLPLPAGTLSASYNSDRLNNSRYYTADYYQTIFSGTQGTLGVRLGLQRYNNGDSPGASNKYIAIDFSLQFGQLFSLGLTHQRGYTLANLEARQQFDSGFFRSVGANMATVISGDPRGDNRLSGGAYTRFDSRYSGGTLAVNSSAEGNINSSLTAYGSLGWQGRHLAASSNNEDTAGIIVHTELQDNSQLSASINGRAYDLQDGANYLPLPAYGRYDIEIRNNSQSADSYKITRNRKQSLTLYPGNVAVIEPQTELRITVFGRLYRQDGQPLANSLLRSGTQRSFTDSRGEFSMDIDKKNPLIRLDTASPPCQFVPDLQGARGAVWIGDITCRSKESANESP</sequence>
<reference evidence="5" key="1">
    <citation type="journal article" date="2019" name="Int. J. Syst. Evol. Microbiol.">
        <title>The Global Catalogue of Microorganisms (GCM) 10K type strain sequencing project: providing services to taxonomists for standard genome sequencing and annotation.</title>
        <authorList>
            <consortium name="The Broad Institute Genomics Platform"/>
            <consortium name="The Broad Institute Genome Sequencing Center for Infectious Disease"/>
            <person name="Wu L."/>
            <person name="Ma J."/>
        </authorList>
    </citation>
    <scope>NUCLEOTIDE SEQUENCE [LARGE SCALE GENOMIC DNA]</scope>
    <source>
        <strain evidence="5">CGMCC 4.1530</strain>
    </source>
</reference>
<keyword evidence="5" id="KW-1185">Reference proteome</keyword>
<dbReference type="Pfam" id="PF16967">
    <property type="entry name" value="TcfC"/>
    <property type="match status" value="1"/>
</dbReference>
<dbReference type="InterPro" id="IPR031917">
    <property type="entry name" value="Pilus_assem_C"/>
</dbReference>
<evidence type="ECO:0000313" key="5">
    <source>
        <dbReference type="Proteomes" id="UP001596215"/>
    </source>
</evidence>
<feature type="domain" description="Pilus assembly protein C-terminal" evidence="2">
    <location>
        <begin position="731"/>
        <end position="822"/>
    </location>
</feature>
<comment type="caution">
    <text evidence="4">The sequence shown here is derived from an EMBL/GenBank/DDBJ whole genome shotgun (WGS) entry which is preliminary data.</text>
</comment>
<name>A0ABW1VM35_9GAMM</name>
<gene>
    <name evidence="4" type="ORF">ACFP73_04420</name>
</gene>
<dbReference type="Pfam" id="PF15976">
    <property type="entry name" value="CooC_C"/>
    <property type="match status" value="1"/>
</dbReference>
<feature type="domain" description="Pilus assembly protein E-set like" evidence="3">
    <location>
        <begin position="283"/>
        <end position="349"/>
    </location>
</feature>
<protein>
    <submittedName>
        <fullName evidence="4">TcfC E-set like domain-containing protein</fullName>
    </submittedName>
</protein>
<accession>A0ABW1VM35</accession>
<proteinExistence type="predicted"/>
<dbReference type="EMBL" id="JBHSUC010000003">
    <property type="protein sequence ID" value="MFC6361345.1"/>
    <property type="molecule type" value="Genomic_DNA"/>
</dbReference>
<dbReference type="RefSeq" id="WP_371734622.1">
    <property type="nucleotide sequence ID" value="NZ_BAAAFW010000025.1"/>
</dbReference>